<dbReference type="InterPro" id="IPR052055">
    <property type="entry name" value="Hepadnavirus_pol/RT"/>
</dbReference>
<name>A0AAD9QDF0_ACRCE</name>
<evidence type="ECO:0000259" key="4">
    <source>
        <dbReference type="PROSITE" id="PS50878"/>
    </source>
</evidence>
<dbReference type="InterPro" id="IPR043502">
    <property type="entry name" value="DNA/RNA_pol_sf"/>
</dbReference>
<reference evidence="5" key="2">
    <citation type="journal article" date="2023" name="Science">
        <title>Genomic signatures of disease resistance in endangered staghorn corals.</title>
        <authorList>
            <person name="Vollmer S.V."/>
            <person name="Selwyn J.D."/>
            <person name="Despard B.A."/>
            <person name="Roesel C.L."/>
        </authorList>
    </citation>
    <scope>NUCLEOTIDE SEQUENCE</scope>
    <source>
        <strain evidence="5">K2</strain>
    </source>
</reference>
<gene>
    <name evidence="5" type="ORF">P5673_018275</name>
</gene>
<dbReference type="Proteomes" id="UP001249851">
    <property type="component" value="Unassembled WGS sequence"/>
</dbReference>
<dbReference type="InterPro" id="IPR013762">
    <property type="entry name" value="Integrase-like_cat_sf"/>
</dbReference>
<comment type="caution">
    <text evidence="5">The sequence shown here is derived from an EMBL/GenBank/DDBJ whole genome shotgun (WGS) entry which is preliminary data.</text>
</comment>
<dbReference type="InterPro" id="IPR000477">
    <property type="entry name" value="RT_dom"/>
</dbReference>
<evidence type="ECO:0000256" key="3">
    <source>
        <dbReference type="SAM" id="MobiDB-lite"/>
    </source>
</evidence>
<dbReference type="InterPro" id="IPR043128">
    <property type="entry name" value="Rev_trsase/Diguanyl_cyclase"/>
</dbReference>
<dbReference type="GO" id="GO:0003677">
    <property type="term" value="F:DNA binding"/>
    <property type="evidence" value="ECO:0007669"/>
    <property type="project" value="UniProtKB-KW"/>
</dbReference>
<dbReference type="PROSITE" id="PS50878">
    <property type="entry name" value="RT_POL"/>
    <property type="match status" value="1"/>
</dbReference>
<feature type="domain" description="Reverse transcriptase" evidence="4">
    <location>
        <begin position="461"/>
        <end position="654"/>
    </location>
</feature>
<keyword evidence="6" id="KW-1185">Reference proteome</keyword>
<evidence type="ECO:0000313" key="5">
    <source>
        <dbReference type="EMBL" id="KAK2559149.1"/>
    </source>
</evidence>
<feature type="region of interest" description="Disordered" evidence="3">
    <location>
        <begin position="268"/>
        <end position="291"/>
    </location>
</feature>
<dbReference type="SUPFAM" id="SSF56349">
    <property type="entry name" value="DNA breaking-rejoining enzymes"/>
    <property type="match status" value="1"/>
</dbReference>
<reference evidence="5" key="1">
    <citation type="journal article" date="2023" name="G3 (Bethesda)">
        <title>Whole genome assembly and annotation of the endangered Caribbean coral Acropora cervicornis.</title>
        <authorList>
            <person name="Selwyn J.D."/>
            <person name="Vollmer S.V."/>
        </authorList>
    </citation>
    <scope>NUCLEOTIDE SEQUENCE</scope>
    <source>
        <strain evidence="5">K2</strain>
    </source>
</reference>
<proteinExistence type="predicted"/>
<dbReference type="InterPro" id="IPR011010">
    <property type="entry name" value="DNA_brk_join_enz"/>
</dbReference>
<dbReference type="CDD" id="cd03714">
    <property type="entry name" value="RT_DIRS1"/>
    <property type="match status" value="1"/>
</dbReference>
<feature type="region of interest" description="Disordered" evidence="3">
    <location>
        <begin position="1"/>
        <end position="33"/>
    </location>
</feature>
<evidence type="ECO:0000256" key="1">
    <source>
        <dbReference type="ARBA" id="ARBA00023125"/>
    </source>
</evidence>
<evidence type="ECO:0000313" key="6">
    <source>
        <dbReference type="Proteomes" id="UP001249851"/>
    </source>
</evidence>
<dbReference type="Gene3D" id="1.10.150.130">
    <property type="match status" value="1"/>
</dbReference>
<keyword evidence="2" id="KW-0233">DNA recombination</keyword>
<dbReference type="Gene3D" id="3.10.10.10">
    <property type="entry name" value="HIV Type 1 Reverse Transcriptase, subunit A, domain 1"/>
    <property type="match status" value="1"/>
</dbReference>
<dbReference type="Gene3D" id="1.10.443.10">
    <property type="entry name" value="Intergrase catalytic core"/>
    <property type="match status" value="1"/>
</dbReference>
<keyword evidence="1" id="KW-0238">DNA-binding</keyword>
<dbReference type="Pfam" id="PF00078">
    <property type="entry name" value="RVT_1"/>
    <property type="match status" value="1"/>
</dbReference>
<evidence type="ECO:0000256" key="2">
    <source>
        <dbReference type="ARBA" id="ARBA00023172"/>
    </source>
</evidence>
<accession>A0AAD9QDF0</accession>
<dbReference type="PANTHER" id="PTHR33050:SF8">
    <property type="entry name" value="REVERSE TRANSCRIPTASE DOMAIN-CONTAINING PROTEIN"/>
    <property type="match status" value="1"/>
</dbReference>
<dbReference type="InterPro" id="IPR010998">
    <property type="entry name" value="Integrase_recombinase_N"/>
</dbReference>
<dbReference type="AlphaFoldDB" id="A0AAD9QDF0"/>
<dbReference type="GO" id="GO:0006310">
    <property type="term" value="P:DNA recombination"/>
    <property type="evidence" value="ECO:0007669"/>
    <property type="project" value="UniProtKB-KW"/>
</dbReference>
<protein>
    <submittedName>
        <fullName evidence="5">Protein P</fullName>
    </submittedName>
</protein>
<dbReference type="Gene3D" id="3.30.70.270">
    <property type="match status" value="1"/>
</dbReference>
<dbReference type="SUPFAM" id="SSF47823">
    <property type="entry name" value="lambda integrase-like, N-terminal domain"/>
    <property type="match status" value="1"/>
</dbReference>
<dbReference type="EMBL" id="JARQWQ010000041">
    <property type="protein sequence ID" value="KAK2559149.1"/>
    <property type="molecule type" value="Genomic_DNA"/>
</dbReference>
<dbReference type="GO" id="GO:0015074">
    <property type="term" value="P:DNA integration"/>
    <property type="evidence" value="ECO:0007669"/>
    <property type="project" value="InterPro"/>
</dbReference>
<dbReference type="PANTHER" id="PTHR33050">
    <property type="entry name" value="REVERSE TRANSCRIPTASE DOMAIN-CONTAINING PROTEIN"/>
    <property type="match status" value="1"/>
</dbReference>
<sequence>MSTRKSSTRTKPPIKLTDYELDDSQEASATPQQISRAVTRELSQVESMIKHLSPTNAIAEQSTSSPPKIVAADHSRYSGDNATAKPTLKDLHQDPNVQSELKSLMDSLGEPVLVGLTDEEQDPARQLLEPTPSRGKRPLLIPDFISSLPVILQEDGETVLGTSGDVKNILKSSQEKKPSLDKLSFPQWSAANFRIMHILMKDGLLSSTQDIFDYILYSSKISELAKCYPLPKVMRYNDLYRRMQFATNCKWGTDSQFISHQTLHRPDSLTATTARPVPPRKPSRPVINPATGKQIRPCLHKTAMSRHSPTMAAPVDRHSGAPILNPHSTAEISPNSSLADDLAGVISSTSLHAGTNTPFTTHPPAECGDSLFIEAGPVSESMQQPKAAQVSTDLIFETWATELSHDPDMDFILNGIQHGFQLLAVDSIVVHAFTPNNKSALRPGAQEQIEAQLVNGLQPDHFAVADQSLMPLVINALGAVPKKNSDEVRMIMDCSRPPTMNANSYIDLDQYKYVTVDDAANLCQPGCWLAKVDLKHAYRSVGTHPASWRATGMSWCFSGSKAPTYLYDKRLPFGARASPMIFHRLTQAVCRIMANKGYTVLAYLDDFLIIEPTHLRCRAAFDTLINLLQSLGFTINWTKILCPTQCLTFLGIEIDTVKCELHLPDDRVTELLSLCKTTILKRKCSKLHLQRLLGKLNWAARVVRGGRSFLRRLITLANSVKRPHHRIYLNLSARADLLWWTSLLPAHNCKTLFPSAIPQLPTPVLTDASTSGGGCVWDTDWMYVNWALDHPALYPLHINYKETFAIVLAVWRWAPFWSGYRVVVKSDSQVAAALLNKDPKDEQQLDREVVNFRRQAYAPTTQSTYVSQMRSYLSFCVYYGYQPLPAAGSTLNRYAALLARSLSAPSIPAYLNAVRILHLEHGLTDPTKNNFHLATTLRGIKRAKGVTVTQKKPITPQILLAIRNQLNLDDPWHATFWAVCLVAFFGLLRKANLLCRGSTQFNPSKHVRRGDIVFFDDWAIVIHRWSKTIQFSQRILTIPLPRIPQHPLCPYNALKHAFNLVPAPLSGPAFVVPAPSGPLPLTYGKFDSMLQSFAAAMNLDPSQLSGHSFRSGGATLAFQAQIPAELIKRLGDWQSDAYRSYIHIPVKDRMLAVRQLASFV</sequence>
<organism evidence="5 6">
    <name type="scientific">Acropora cervicornis</name>
    <name type="common">Staghorn coral</name>
    <dbReference type="NCBI Taxonomy" id="6130"/>
    <lineage>
        <taxon>Eukaryota</taxon>
        <taxon>Metazoa</taxon>
        <taxon>Cnidaria</taxon>
        <taxon>Anthozoa</taxon>
        <taxon>Hexacorallia</taxon>
        <taxon>Scleractinia</taxon>
        <taxon>Astrocoeniina</taxon>
        <taxon>Acroporidae</taxon>
        <taxon>Acropora</taxon>
    </lineage>
</organism>
<dbReference type="SUPFAM" id="SSF56672">
    <property type="entry name" value="DNA/RNA polymerases"/>
    <property type="match status" value="1"/>
</dbReference>